<reference evidence="1 2" key="1">
    <citation type="submission" date="2016-07" db="EMBL/GenBank/DDBJ databases">
        <title>Pervasive Adenine N6-methylation of Active Genes in Fungi.</title>
        <authorList>
            <consortium name="DOE Joint Genome Institute"/>
            <person name="Mondo S.J."/>
            <person name="Dannebaum R.O."/>
            <person name="Kuo R.C."/>
            <person name="Labutti K."/>
            <person name="Haridas S."/>
            <person name="Kuo A."/>
            <person name="Salamov A."/>
            <person name="Ahrendt S.R."/>
            <person name="Lipzen A."/>
            <person name="Sullivan W."/>
            <person name="Andreopoulos W.B."/>
            <person name="Clum A."/>
            <person name="Lindquist E."/>
            <person name="Daum C."/>
            <person name="Ramamoorthy G.K."/>
            <person name="Gryganskyi A."/>
            <person name="Culley D."/>
            <person name="Magnuson J.K."/>
            <person name="James T.Y."/>
            <person name="O'Malley M.A."/>
            <person name="Stajich J.E."/>
            <person name="Spatafora J.W."/>
            <person name="Visel A."/>
            <person name="Grigoriev I.V."/>
        </authorList>
    </citation>
    <scope>NUCLEOTIDE SEQUENCE [LARGE SCALE GENOMIC DNA]</scope>
    <source>
        <strain evidence="1 2">NRRL 3301</strain>
    </source>
</reference>
<proteinExistence type="predicted"/>
<evidence type="ECO:0000313" key="2">
    <source>
        <dbReference type="Proteomes" id="UP000242146"/>
    </source>
</evidence>
<comment type="caution">
    <text evidence="1">The sequence shown here is derived from an EMBL/GenBank/DDBJ whole genome shotgun (WGS) entry which is preliminary data.</text>
</comment>
<dbReference type="AlphaFoldDB" id="A0A1X2GIV5"/>
<sequence>MSLNELNELLEDRQSEEILIQRVLSRDRKRQLEDVTNRRITRRKRVTSNSNRERKDLDSDSVMALVWKHAASSHDKYATLSSIEKALVHLSLNSILNPMIDYHKKAKVAAIKWKRFREENAFASLNLKSIDEDIINSIVAIIDKEDGRFSGASNLIAESKSKDQLKYYRIFHHFRISVFEFQSKSVDNWRKLSETDLFRLFWSPVFEIIFEGSKVSLRSGETQNVASADLVKMLESTEYARGPFKVDLRLIYTTPDQKSYDVANCEFARSGDMRKKVVTDNTKLIVEGKCILDDIAIKSKSGLDNAKKLTVVNLQVCGMKASLIAIKYTNDGHGYIASSIGKTVKFPTSAQDIKRFFEVGIPHINYMKEMGERLANVIQKAYNKDGSDFGSQSPLQNTGFVKKTWLGPTASRPHKIPPIPNYE</sequence>
<dbReference type="EMBL" id="MCGT01000012">
    <property type="protein sequence ID" value="ORX54935.1"/>
    <property type="molecule type" value="Genomic_DNA"/>
</dbReference>
<accession>A0A1X2GIV5</accession>
<protein>
    <submittedName>
        <fullName evidence="1">Uncharacterized protein</fullName>
    </submittedName>
</protein>
<dbReference type="Proteomes" id="UP000242146">
    <property type="component" value="Unassembled WGS sequence"/>
</dbReference>
<evidence type="ECO:0000313" key="1">
    <source>
        <dbReference type="EMBL" id="ORX54935.1"/>
    </source>
</evidence>
<gene>
    <name evidence="1" type="ORF">DM01DRAFT_1407004</name>
</gene>
<name>A0A1X2GIV5_9FUNG</name>
<keyword evidence="2" id="KW-1185">Reference proteome</keyword>
<dbReference type="OrthoDB" id="2244979at2759"/>
<organism evidence="1 2">
    <name type="scientific">Hesseltinella vesiculosa</name>
    <dbReference type="NCBI Taxonomy" id="101127"/>
    <lineage>
        <taxon>Eukaryota</taxon>
        <taxon>Fungi</taxon>
        <taxon>Fungi incertae sedis</taxon>
        <taxon>Mucoromycota</taxon>
        <taxon>Mucoromycotina</taxon>
        <taxon>Mucoromycetes</taxon>
        <taxon>Mucorales</taxon>
        <taxon>Cunninghamellaceae</taxon>
        <taxon>Hesseltinella</taxon>
    </lineage>
</organism>